<dbReference type="InParanoid" id="A0A0D2JBA8"/>
<sequence length="38" mass="4322">MESIFRPFARMVLQDEATGCNPPPKVMTTLGFLWPLKV</sequence>
<dbReference type="AlphaFoldDB" id="A0A0D2JBA8"/>
<accession>A0A0D2JBA8</accession>
<evidence type="ECO:0000313" key="2">
    <source>
        <dbReference type="Proteomes" id="UP000032233"/>
    </source>
</evidence>
<gene>
    <name evidence="1" type="ORF">X474_16205</name>
</gene>
<dbReference type="Proteomes" id="UP000032233">
    <property type="component" value="Unassembled WGS sequence"/>
</dbReference>
<keyword evidence="2" id="KW-1185">Reference proteome</keyword>
<reference evidence="1 2" key="1">
    <citation type="submission" date="2013-11" db="EMBL/GenBank/DDBJ databases">
        <title>Metagenomic analysis of a methanogenic consortium involved in long chain n-alkane degradation.</title>
        <authorList>
            <person name="Davidova I.A."/>
            <person name="Callaghan A.V."/>
            <person name="Wawrik B."/>
            <person name="Pruitt S."/>
            <person name="Marks C."/>
            <person name="Duncan K.E."/>
            <person name="Suflita J.M."/>
        </authorList>
    </citation>
    <scope>NUCLEOTIDE SEQUENCE [LARGE SCALE GENOMIC DNA]</scope>
    <source>
        <strain evidence="1 2">SPR</strain>
    </source>
</reference>
<proteinExistence type="predicted"/>
<dbReference type="EMBL" id="AZAC01000020">
    <property type="protein sequence ID" value="KIX12991.1"/>
    <property type="molecule type" value="Genomic_DNA"/>
</dbReference>
<protein>
    <submittedName>
        <fullName evidence="1">Uncharacterized protein</fullName>
    </submittedName>
</protein>
<organism evidence="1 2">
    <name type="scientific">Dethiosulfatarculus sandiegensis</name>
    <dbReference type="NCBI Taxonomy" id="1429043"/>
    <lineage>
        <taxon>Bacteria</taxon>
        <taxon>Pseudomonadati</taxon>
        <taxon>Thermodesulfobacteriota</taxon>
        <taxon>Desulfarculia</taxon>
        <taxon>Desulfarculales</taxon>
        <taxon>Desulfarculaceae</taxon>
        <taxon>Dethiosulfatarculus</taxon>
    </lineage>
</organism>
<name>A0A0D2JBA8_9BACT</name>
<dbReference type="STRING" id="1429043.X474_16205"/>
<evidence type="ECO:0000313" key="1">
    <source>
        <dbReference type="EMBL" id="KIX12991.1"/>
    </source>
</evidence>
<comment type="caution">
    <text evidence="1">The sequence shown here is derived from an EMBL/GenBank/DDBJ whole genome shotgun (WGS) entry which is preliminary data.</text>
</comment>